<keyword evidence="3" id="KW-1185">Reference proteome</keyword>
<gene>
    <name evidence="2" type="ORF">Agub_g11122</name>
</gene>
<feature type="region of interest" description="Disordered" evidence="1">
    <location>
        <begin position="41"/>
        <end position="76"/>
    </location>
</feature>
<comment type="caution">
    <text evidence="2">The sequence shown here is derived from an EMBL/GenBank/DDBJ whole genome shotgun (WGS) entry which is preliminary data.</text>
</comment>
<evidence type="ECO:0000313" key="2">
    <source>
        <dbReference type="EMBL" id="GFR49208.1"/>
    </source>
</evidence>
<feature type="non-terminal residue" evidence="2">
    <location>
        <position position="1"/>
    </location>
</feature>
<proteinExistence type="predicted"/>
<accession>A0AAD3DZ04</accession>
<reference evidence="2 3" key="1">
    <citation type="journal article" date="2021" name="Sci. Rep.">
        <title>Genome sequencing of the multicellular alga Astrephomene provides insights into convergent evolution of germ-soma differentiation.</title>
        <authorList>
            <person name="Yamashita S."/>
            <person name="Yamamoto K."/>
            <person name="Matsuzaki R."/>
            <person name="Suzuki S."/>
            <person name="Yamaguchi H."/>
            <person name="Hirooka S."/>
            <person name="Minakuchi Y."/>
            <person name="Miyagishima S."/>
            <person name="Kawachi M."/>
            <person name="Toyoda A."/>
            <person name="Nozaki H."/>
        </authorList>
    </citation>
    <scope>NUCLEOTIDE SEQUENCE [LARGE SCALE GENOMIC DNA]</scope>
    <source>
        <strain evidence="2 3">NIES-4017</strain>
    </source>
</reference>
<organism evidence="2 3">
    <name type="scientific">Astrephomene gubernaculifera</name>
    <dbReference type="NCBI Taxonomy" id="47775"/>
    <lineage>
        <taxon>Eukaryota</taxon>
        <taxon>Viridiplantae</taxon>
        <taxon>Chlorophyta</taxon>
        <taxon>core chlorophytes</taxon>
        <taxon>Chlorophyceae</taxon>
        <taxon>CS clade</taxon>
        <taxon>Chlamydomonadales</taxon>
        <taxon>Astrephomenaceae</taxon>
        <taxon>Astrephomene</taxon>
    </lineage>
</organism>
<dbReference type="AlphaFoldDB" id="A0AAD3DZ04"/>
<dbReference type="EMBL" id="BMAR01000028">
    <property type="protein sequence ID" value="GFR49208.1"/>
    <property type="molecule type" value="Genomic_DNA"/>
</dbReference>
<dbReference type="Proteomes" id="UP001054857">
    <property type="component" value="Unassembled WGS sequence"/>
</dbReference>
<sequence length="333" mass="34086">SSSGGGGQWGPLDLSSTPNRLLQSVLTVPARLSPSILTVQSSSATSGLAMSSSSSSSPTSSTSTSSSSTSFSAATTASSSSSPVAVLSASGSATVEVALQLRPSAQVNITASVPAAWNGEPLADLYPSSLSFTPSDFNRSRRLLLQPNPAAAQGSYYVQLAMRSSDPRFDFAVQVFKVQDTRPQVGETAADPRVIRSLPFLDSGTTLQFRHDYATSPGNPLDTSPDVVYALTPAQSMSLSASTCGSSYDTVLLLGLGDLAPEHTLANDDDPSCGSSPPASSCSRIDQDLDIGVTYYFVVSGFNGARGDYVFSVVCRSCDSSGAVGGAAAVASS</sequence>
<evidence type="ECO:0008006" key="4">
    <source>
        <dbReference type="Google" id="ProtNLM"/>
    </source>
</evidence>
<protein>
    <recommendedName>
        <fullName evidence="4">Peptidase C-terminal archaeal/bacterial domain-containing protein</fullName>
    </recommendedName>
</protein>
<evidence type="ECO:0000313" key="3">
    <source>
        <dbReference type="Proteomes" id="UP001054857"/>
    </source>
</evidence>
<evidence type="ECO:0000256" key="1">
    <source>
        <dbReference type="SAM" id="MobiDB-lite"/>
    </source>
</evidence>
<name>A0AAD3DZ04_9CHLO</name>